<feature type="region of interest" description="Disordered" evidence="14">
    <location>
        <begin position="300"/>
        <end position="327"/>
    </location>
</feature>
<dbReference type="GO" id="GO:0004674">
    <property type="term" value="F:protein serine/threonine kinase activity"/>
    <property type="evidence" value="ECO:0007669"/>
    <property type="project" value="UniProtKB-KW"/>
</dbReference>
<evidence type="ECO:0000256" key="4">
    <source>
        <dbReference type="ARBA" id="ARBA00022527"/>
    </source>
</evidence>
<evidence type="ECO:0000256" key="5">
    <source>
        <dbReference type="ARBA" id="ARBA00022679"/>
    </source>
</evidence>
<protein>
    <recommendedName>
        <fullName evidence="3">Serine/threonine-protein kinase 1</fullName>
        <ecNumber evidence="2">2.7.11.1</ecNumber>
    </recommendedName>
</protein>
<keyword evidence="5" id="KW-0808">Transferase</keyword>
<dbReference type="FunFam" id="3.30.200.20:FF:000547">
    <property type="entry name" value="Serine/threonine-protein kinase prk-2"/>
    <property type="match status" value="1"/>
</dbReference>
<dbReference type="PROSITE" id="PS00108">
    <property type="entry name" value="PROTEIN_KINASE_ST"/>
    <property type="match status" value="1"/>
</dbReference>
<keyword evidence="4 13" id="KW-0723">Serine/threonine-protein kinase</keyword>
<dbReference type="InterPro" id="IPR008271">
    <property type="entry name" value="Ser/Thr_kinase_AS"/>
</dbReference>
<evidence type="ECO:0000259" key="15">
    <source>
        <dbReference type="PROSITE" id="PS50011"/>
    </source>
</evidence>
<dbReference type="WBParaSite" id="ACRNAN_scaffold9543.g7331.t1">
    <property type="protein sequence ID" value="ACRNAN_scaffold9543.g7331.t1"/>
    <property type="gene ID" value="ACRNAN_scaffold9543.g7331"/>
</dbReference>
<reference evidence="17" key="1">
    <citation type="submission" date="2022-11" db="UniProtKB">
        <authorList>
            <consortium name="WormBaseParasite"/>
        </authorList>
    </citation>
    <scope>IDENTIFICATION</scope>
</reference>
<comment type="similarity">
    <text evidence="13">Belongs to the protein kinase superfamily.</text>
</comment>
<feature type="domain" description="Protein kinase" evidence="15">
    <location>
        <begin position="32"/>
        <end position="282"/>
    </location>
</feature>
<comment type="catalytic activity">
    <reaction evidence="10">
        <text>L-threonyl-[protein] + ATP = O-phospho-L-threonyl-[protein] + ADP + H(+)</text>
        <dbReference type="Rhea" id="RHEA:46608"/>
        <dbReference type="Rhea" id="RHEA-COMP:11060"/>
        <dbReference type="Rhea" id="RHEA-COMP:11605"/>
        <dbReference type="ChEBI" id="CHEBI:15378"/>
        <dbReference type="ChEBI" id="CHEBI:30013"/>
        <dbReference type="ChEBI" id="CHEBI:30616"/>
        <dbReference type="ChEBI" id="CHEBI:61977"/>
        <dbReference type="ChEBI" id="CHEBI:456216"/>
        <dbReference type="EC" id="2.7.11.1"/>
    </reaction>
</comment>
<name>A0A914ENN1_9BILA</name>
<evidence type="ECO:0000256" key="7">
    <source>
        <dbReference type="ARBA" id="ARBA00022777"/>
    </source>
</evidence>
<keyword evidence="9" id="KW-1035">Host cytoplasm</keyword>
<evidence type="ECO:0000313" key="17">
    <source>
        <dbReference type="WBParaSite" id="ACRNAN_scaffold9543.g7331.t1"/>
    </source>
</evidence>
<dbReference type="Gene3D" id="1.10.510.10">
    <property type="entry name" value="Transferase(Phosphotransferase) domain 1"/>
    <property type="match status" value="1"/>
</dbReference>
<feature type="binding site" evidence="12">
    <location>
        <position position="61"/>
    </location>
    <ligand>
        <name>ATP</name>
        <dbReference type="ChEBI" id="CHEBI:30616"/>
    </ligand>
</feature>
<dbReference type="PANTHER" id="PTHR22984">
    <property type="entry name" value="SERINE/THREONINE-PROTEIN KINASE PIM"/>
    <property type="match status" value="1"/>
</dbReference>
<evidence type="ECO:0000256" key="8">
    <source>
        <dbReference type="ARBA" id="ARBA00022840"/>
    </source>
</evidence>
<comment type="catalytic activity">
    <reaction evidence="11">
        <text>L-seryl-[protein] + ATP = O-phospho-L-seryl-[protein] + ADP + H(+)</text>
        <dbReference type="Rhea" id="RHEA:17989"/>
        <dbReference type="Rhea" id="RHEA-COMP:9863"/>
        <dbReference type="Rhea" id="RHEA-COMP:11604"/>
        <dbReference type="ChEBI" id="CHEBI:15378"/>
        <dbReference type="ChEBI" id="CHEBI:29999"/>
        <dbReference type="ChEBI" id="CHEBI:30616"/>
        <dbReference type="ChEBI" id="CHEBI:83421"/>
        <dbReference type="ChEBI" id="CHEBI:456216"/>
        <dbReference type="EC" id="2.7.11.1"/>
    </reaction>
</comment>
<accession>A0A914ENN1</accession>
<keyword evidence="7" id="KW-0418">Kinase</keyword>
<dbReference type="Proteomes" id="UP000887540">
    <property type="component" value="Unplaced"/>
</dbReference>
<dbReference type="GO" id="GO:0005737">
    <property type="term" value="C:cytoplasm"/>
    <property type="evidence" value="ECO:0007669"/>
    <property type="project" value="TreeGrafter"/>
</dbReference>
<dbReference type="InterPro" id="IPR011009">
    <property type="entry name" value="Kinase-like_dom_sf"/>
</dbReference>
<keyword evidence="6 12" id="KW-0547">Nucleotide-binding</keyword>
<dbReference type="SMART" id="SM00220">
    <property type="entry name" value="S_TKc"/>
    <property type="match status" value="1"/>
</dbReference>
<dbReference type="InterPro" id="IPR017441">
    <property type="entry name" value="Protein_kinase_ATP_BS"/>
</dbReference>
<evidence type="ECO:0000256" key="10">
    <source>
        <dbReference type="ARBA" id="ARBA00047899"/>
    </source>
</evidence>
<keyword evidence="16" id="KW-1185">Reference proteome</keyword>
<comment type="subcellular location">
    <subcellularLocation>
        <location evidence="1">Host cytoplasm</location>
    </subcellularLocation>
</comment>
<dbReference type="InterPro" id="IPR000719">
    <property type="entry name" value="Prot_kinase_dom"/>
</dbReference>
<evidence type="ECO:0000256" key="11">
    <source>
        <dbReference type="ARBA" id="ARBA00048679"/>
    </source>
</evidence>
<dbReference type="Pfam" id="PF00069">
    <property type="entry name" value="Pkinase"/>
    <property type="match status" value="1"/>
</dbReference>
<sequence>MLKSQLRKITIGNIMSEKERLAYDPYFFKSTYKVGTEIGRGGFGIVYSGIRVADHLKVAIKFVAIHNVTDWSMLNNRKVPLEIALLSRCKDCPGVIRLLDYYERHDGYLIVMERPSSYCDLFDYISDRGAVDEIVSRVIFKQIVETSIACAEVKVVHRDIKDENIIIDLESGQIKLIDFGSGAFLSDEKFTNFEGTRVYSSPEWILYSKYDGIKATVWSLGILLYDLIAGEIPFHRDYEICSGHIKWRREVSEECKDLIIKCLELDPEKRLSLEEVLKHPWIANGEIISLATENLSFSKEKKKNKSKPEQNSLLETQSIDYERSLDDERSQFYSPTYISSRSQFRQKGTRYSKDLECDY</sequence>
<keyword evidence="8 12" id="KW-0067">ATP-binding</keyword>
<dbReference type="EC" id="2.7.11.1" evidence="2"/>
<dbReference type="Gene3D" id="3.30.200.20">
    <property type="entry name" value="Phosphorylase Kinase, domain 1"/>
    <property type="match status" value="1"/>
</dbReference>
<organism evidence="16 17">
    <name type="scientific">Acrobeloides nanus</name>
    <dbReference type="NCBI Taxonomy" id="290746"/>
    <lineage>
        <taxon>Eukaryota</taxon>
        <taxon>Metazoa</taxon>
        <taxon>Ecdysozoa</taxon>
        <taxon>Nematoda</taxon>
        <taxon>Chromadorea</taxon>
        <taxon>Rhabditida</taxon>
        <taxon>Tylenchina</taxon>
        <taxon>Cephalobomorpha</taxon>
        <taxon>Cephaloboidea</taxon>
        <taxon>Cephalobidae</taxon>
        <taxon>Acrobeloides</taxon>
    </lineage>
</organism>
<proteinExistence type="inferred from homology"/>
<dbReference type="InterPro" id="IPR051138">
    <property type="entry name" value="PIM_Ser/Thr_kinase"/>
</dbReference>
<evidence type="ECO:0000256" key="12">
    <source>
        <dbReference type="PROSITE-ProRule" id="PRU10141"/>
    </source>
</evidence>
<dbReference type="GO" id="GO:0005524">
    <property type="term" value="F:ATP binding"/>
    <property type="evidence" value="ECO:0007669"/>
    <property type="project" value="UniProtKB-UniRule"/>
</dbReference>
<evidence type="ECO:0000313" key="16">
    <source>
        <dbReference type="Proteomes" id="UP000887540"/>
    </source>
</evidence>
<dbReference type="CDD" id="cd14005">
    <property type="entry name" value="STKc_PIM"/>
    <property type="match status" value="1"/>
</dbReference>
<dbReference type="PANTHER" id="PTHR22984:SF25">
    <property type="entry name" value="PROTEIN KINASE DOMAIN-CONTAINING PROTEIN"/>
    <property type="match status" value="1"/>
</dbReference>
<dbReference type="GO" id="GO:0030430">
    <property type="term" value="C:host cell cytoplasm"/>
    <property type="evidence" value="ECO:0007669"/>
    <property type="project" value="UniProtKB-SubCell"/>
</dbReference>
<evidence type="ECO:0000256" key="6">
    <source>
        <dbReference type="ARBA" id="ARBA00022741"/>
    </source>
</evidence>
<dbReference type="SUPFAM" id="SSF56112">
    <property type="entry name" value="Protein kinase-like (PK-like)"/>
    <property type="match status" value="1"/>
</dbReference>
<dbReference type="PROSITE" id="PS00107">
    <property type="entry name" value="PROTEIN_KINASE_ATP"/>
    <property type="match status" value="1"/>
</dbReference>
<evidence type="ECO:0000256" key="14">
    <source>
        <dbReference type="SAM" id="MobiDB-lite"/>
    </source>
</evidence>
<evidence type="ECO:0000256" key="13">
    <source>
        <dbReference type="RuleBase" id="RU000304"/>
    </source>
</evidence>
<dbReference type="PROSITE" id="PS50011">
    <property type="entry name" value="PROTEIN_KINASE_DOM"/>
    <property type="match status" value="1"/>
</dbReference>
<evidence type="ECO:0000256" key="9">
    <source>
        <dbReference type="ARBA" id="ARBA00023200"/>
    </source>
</evidence>
<dbReference type="AlphaFoldDB" id="A0A914ENN1"/>
<evidence type="ECO:0000256" key="2">
    <source>
        <dbReference type="ARBA" id="ARBA00012513"/>
    </source>
</evidence>
<evidence type="ECO:0000256" key="3">
    <source>
        <dbReference type="ARBA" id="ARBA00016885"/>
    </source>
</evidence>
<evidence type="ECO:0000256" key="1">
    <source>
        <dbReference type="ARBA" id="ARBA00004192"/>
    </source>
</evidence>